<evidence type="ECO:0000256" key="4">
    <source>
        <dbReference type="ARBA" id="ARBA00022438"/>
    </source>
</evidence>
<organism evidence="12 13">
    <name type="scientific">Zarconia navalis LEGE 11467</name>
    <dbReference type="NCBI Taxonomy" id="1828826"/>
    <lineage>
        <taxon>Bacteria</taxon>
        <taxon>Bacillati</taxon>
        <taxon>Cyanobacteriota</taxon>
        <taxon>Cyanophyceae</taxon>
        <taxon>Oscillatoriophycideae</taxon>
        <taxon>Oscillatoriales</taxon>
        <taxon>Oscillatoriales incertae sedis</taxon>
        <taxon>Zarconia</taxon>
        <taxon>Zarconia navalis</taxon>
    </lineage>
</organism>
<dbReference type="GO" id="GO:0005737">
    <property type="term" value="C:cytoplasm"/>
    <property type="evidence" value="ECO:0007669"/>
    <property type="project" value="UniProtKB-SubCell"/>
</dbReference>
<accession>A0A928Z8R5</accession>
<proteinExistence type="inferred from homology"/>
<evidence type="ECO:0000256" key="7">
    <source>
        <dbReference type="ARBA" id="ARBA00022801"/>
    </source>
</evidence>
<dbReference type="NCBIfam" id="TIGR01249">
    <property type="entry name" value="pro_imino_pep_1"/>
    <property type="match status" value="1"/>
</dbReference>
<evidence type="ECO:0000256" key="10">
    <source>
        <dbReference type="RuleBase" id="RU003421"/>
    </source>
</evidence>
<reference evidence="12" key="1">
    <citation type="submission" date="2020-10" db="EMBL/GenBank/DDBJ databases">
        <authorList>
            <person name="Castelo-Branco R."/>
            <person name="Eusebio N."/>
            <person name="Adriana R."/>
            <person name="Vieira A."/>
            <person name="Brugerolle De Fraissinette N."/>
            <person name="Rezende De Castro R."/>
            <person name="Schneider M.P."/>
            <person name="Vasconcelos V."/>
            <person name="Leao P.N."/>
        </authorList>
    </citation>
    <scope>NUCLEOTIDE SEQUENCE</scope>
    <source>
        <strain evidence="12">LEGE 11467</strain>
    </source>
</reference>
<dbReference type="GO" id="GO:0004177">
    <property type="term" value="F:aminopeptidase activity"/>
    <property type="evidence" value="ECO:0007669"/>
    <property type="project" value="UniProtKB-UniRule"/>
</dbReference>
<keyword evidence="7 8" id="KW-0378">Hydrolase</keyword>
<comment type="caution">
    <text evidence="12">The sequence shown here is derived from an EMBL/GenBank/DDBJ whole genome shotgun (WGS) entry which is preliminary data.</text>
</comment>
<name>A0A928Z8R5_9CYAN</name>
<evidence type="ECO:0000256" key="2">
    <source>
        <dbReference type="ARBA" id="ARBA00004496"/>
    </source>
</evidence>
<keyword evidence="4 8" id="KW-0031">Aminopeptidase</keyword>
<evidence type="ECO:0000256" key="3">
    <source>
        <dbReference type="ARBA" id="ARBA00010088"/>
    </source>
</evidence>
<feature type="active site" evidence="9">
    <location>
        <position position="266"/>
    </location>
</feature>
<dbReference type="InterPro" id="IPR029058">
    <property type="entry name" value="AB_hydrolase_fold"/>
</dbReference>
<dbReference type="Pfam" id="PF00561">
    <property type="entry name" value="Abhydrolase_1"/>
    <property type="match status" value="1"/>
</dbReference>
<dbReference type="PANTHER" id="PTHR43722">
    <property type="entry name" value="PROLINE IMINOPEPTIDASE"/>
    <property type="match status" value="1"/>
</dbReference>
<feature type="active site" description="Nucleophile" evidence="9">
    <location>
        <position position="110"/>
    </location>
</feature>
<dbReference type="InterPro" id="IPR005944">
    <property type="entry name" value="Pro_iminopeptidase"/>
</dbReference>
<dbReference type="InterPro" id="IPR002410">
    <property type="entry name" value="Peptidase_S33"/>
</dbReference>
<evidence type="ECO:0000256" key="6">
    <source>
        <dbReference type="ARBA" id="ARBA00022670"/>
    </source>
</evidence>
<comment type="similarity">
    <text evidence="3 8 10">Belongs to the peptidase S33 family.</text>
</comment>
<evidence type="ECO:0000313" key="12">
    <source>
        <dbReference type="EMBL" id="MBE9040869.1"/>
    </source>
</evidence>
<evidence type="ECO:0000256" key="5">
    <source>
        <dbReference type="ARBA" id="ARBA00022490"/>
    </source>
</evidence>
<dbReference type="AlphaFoldDB" id="A0A928Z8R5"/>
<evidence type="ECO:0000256" key="8">
    <source>
        <dbReference type="PIRNR" id="PIRNR006431"/>
    </source>
</evidence>
<dbReference type="SUPFAM" id="SSF53474">
    <property type="entry name" value="alpha/beta-Hydrolases"/>
    <property type="match status" value="1"/>
</dbReference>
<dbReference type="RefSeq" id="WP_264321105.1">
    <property type="nucleotide sequence ID" value="NZ_JADEXN010000127.1"/>
</dbReference>
<comment type="catalytic activity">
    <reaction evidence="1 8 10">
        <text>Release of N-terminal proline from a peptide.</text>
        <dbReference type="EC" id="3.4.11.5"/>
    </reaction>
</comment>
<feature type="active site" description="Proton donor" evidence="9">
    <location>
        <position position="294"/>
    </location>
</feature>
<sequence>MRKLYPSIEPYRTGTLQVSDLHTIYYEEAGNPDGKPVVFLHGGPGGGSLPTYRQFFHPDKWRIVLFDQRGCGRSTPHAELRENTTWDLVGDIEKLRKHLGIEEWVVFGGSWGSTLSLIYAQTHPDRAQALVLRGIFMLRPKELRWFYQEGCSNIFPDAWEDYLKPIPEEERGDLIAAYHKRLTSDDADVRAEAARAWAMWEGRTSKLLPDPGVAQKFGQDRFAEAFARIECHYFVNGGFFDREDQILANIDRIRYIPTVIVQGRYDVVCPMVSAWELHRAWREAELVVVPDAGHSISEPGITSALIEATDRFVKL</sequence>
<gene>
    <name evidence="12" type="primary">pip</name>
    <name evidence="12" type="ORF">IQ235_08765</name>
</gene>
<evidence type="ECO:0000256" key="1">
    <source>
        <dbReference type="ARBA" id="ARBA00001585"/>
    </source>
</evidence>
<dbReference type="PRINTS" id="PR00793">
    <property type="entry name" value="PROAMNOPTASE"/>
</dbReference>
<dbReference type="GO" id="GO:0006508">
    <property type="term" value="P:proteolysis"/>
    <property type="evidence" value="ECO:0007669"/>
    <property type="project" value="UniProtKB-KW"/>
</dbReference>
<keyword evidence="13" id="KW-1185">Reference proteome</keyword>
<dbReference type="PANTHER" id="PTHR43722:SF1">
    <property type="entry name" value="PROLINE IMINOPEPTIDASE"/>
    <property type="match status" value="1"/>
</dbReference>
<feature type="domain" description="AB hydrolase-1" evidence="11">
    <location>
        <begin position="35"/>
        <end position="297"/>
    </location>
</feature>
<dbReference type="InterPro" id="IPR000073">
    <property type="entry name" value="AB_hydrolase_1"/>
</dbReference>
<dbReference type="EMBL" id="JADEXN010000127">
    <property type="protein sequence ID" value="MBE9040869.1"/>
    <property type="molecule type" value="Genomic_DNA"/>
</dbReference>
<evidence type="ECO:0000313" key="13">
    <source>
        <dbReference type="Proteomes" id="UP000621799"/>
    </source>
</evidence>
<keyword evidence="5 8" id="KW-0963">Cytoplasm</keyword>
<evidence type="ECO:0000259" key="11">
    <source>
        <dbReference type="Pfam" id="PF00561"/>
    </source>
</evidence>
<keyword evidence="6 8" id="KW-0645">Protease</keyword>
<dbReference type="PIRSF" id="PIRSF006431">
    <property type="entry name" value="Pept_S33"/>
    <property type="match status" value="1"/>
</dbReference>
<comment type="subcellular location">
    <subcellularLocation>
        <location evidence="2 8">Cytoplasm</location>
    </subcellularLocation>
</comment>
<protein>
    <recommendedName>
        <fullName evidence="8 10">Proline iminopeptidase</fullName>
        <shortName evidence="8">PIP</shortName>
        <ecNumber evidence="8 10">3.4.11.5</ecNumber>
    </recommendedName>
    <alternativeName>
        <fullName evidence="8">Prolyl aminopeptidase</fullName>
    </alternativeName>
</protein>
<dbReference type="EC" id="3.4.11.5" evidence="8 10"/>
<evidence type="ECO:0000256" key="9">
    <source>
        <dbReference type="PIRSR" id="PIRSR006431-1"/>
    </source>
</evidence>
<dbReference type="Proteomes" id="UP000621799">
    <property type="component" value="Unassembled WGS sequence"/>
</dbReference>
<dbReference type="Gene3D" id="3.40.50.1820">
    <property type="entry name" value="alpha/beta hydrolase"/>
    <property type="match status" value="1"/>
</dbReference>